<comment type="caution">
    <text evidence="3">The sequence shown here is derived from an EMBL/GenBank/DDBJ whole genome shotgun (WGS) entry which is preliminary data.</text>
</comment>
<feature type="region of interest" description="Disordered" evidence="1">
    <location>
        <begin position="1"/>
        <end position="20"/>
    </location>
</feature>
<protein>
    <recommendedName>
        <fullName evidence="5">DUF883 domain-containing protein</fullName>
    </recommendedName>
</protein>
<evidence type="ECO:0008006" key="5">
    <source>
        <dbReference type="Google" id="ProtNLM"/>
    </source>
</evidence>
<evidence type="ECO:0000256" key="1">
    <source>
        <dbReference type="SAM" id="MobiDB-lite"/>
    </source>
</evidence>
<feature type="transmembrane region" description="Helical" evidence="2">
    <location>
        <begin position="43"/>
        <end position="61"/>
    </location>
</feature>
<evidence type="ECO:0000313" key="4">
    <source>
        <dbReference type="Proteomes" id="UP001416858"/>
    </source>
</evidence>
<accession>A0ABP9VML9</accession>
<evidence type="ECO:0000313" key="3">
    <source>
        <dbReference type="EMBL" id="GAA5505840.1"/>
    </source>
</evidence>
<organism evidence="3 4">
    <name type="scientific">Novipirellula caenicola</name>
    <dbReference type="NCBI Taxonomy" id="1536901"/>
    <lineage>
        <taxon>Bacteria</taxon>
        <taxon>Pseudomonadati</taxon>
        <taxon>Planctomycetota</taxon>
        <taxon>Planctomycetia</taxon>
        <taxon>Pirellulales</taxon>
        <taxon>Pirellulaceae</taxon>
        <taxon>Novipirellula</taxon>
    </lineage>
</organism>
<dbReference type="EMBL" id="BAABRO010000002">
    <property type="protein sequence ID" value="GAA5505840.1"/>
    <property type="molecule type" value="Genomic_DNA"/>
</dbReference>
<dbReference type="Proteomes" id="UP001416858">
    <property type="component" value="Unassembled WGS sequence"/>
</dbReference>
<dbReference type="RefSeq" id="WP_345682827.1">
    <property type="nucleotide sequence ID" value="NZ_BAABRO010000002.1"/>
</dbReference>
<sequence length="66" mass="7537">MIAPLEHRRRSEPRGLQREHMQAIEEEESRIPRRIQSAIEAQPAVAVAAALTVGVVIGWLVKRKNW</sequence>
<keyword evidence="4" id="KW-1185">Reference proteome</keyword>
<keyword evidence="2" id="KW-0472">Membrane</keyword>
<evidence type="ECO:0000256" key="2">
    <source>
        <dbReference type="SAM" id="Phobius"/>
    </source>
</evidence>
<name>A0ABP9VML9_9BACT</name>
<keyword evidence="2" id="KW-0812">Transmembrane</keyword>
<keyword evidence="2" id="KW-1133">Transmembrane helix</keyword>
<reference evidence="3 4" key="1">
    <citation type="submission" date="2024-02" db="EMBL/GenBank/DDBJ databases">
        <title>Rhodopirellula caenicola NBRC 110016.</title>
        <authorList>
            <person name="Ichikawa N."/>
            <person name="Katano-Makiyama Y."/>
            <person name="Hidaka K."/>
        </authorList>
    </citation>
    <scope>NUCLEOTIDE SEQUENCE [LARGE SCALE GENOMIC DNA]</scope>
    <source>
        <strain evidence="3 4">NBRC 110016</strain>
    </source>
</reference>
<proteinExistence type="predicted"/>
<gene>
    <name evidence="3" type="ORF">Rcae01_01288</name>
</gene>